<accession>A0ABU4HHZ6</accession>
<evidence type="ECO:0000313" key="3">
    <source>
        <dbReference type="Proteomes" id="UP001284601"/>
    </source>
</evidence>
<dbReference type="Proteomes" id="UP001284601">
    <property type="component" value="Unassembled WGS sequence"/>
</dbReference>
<keyword evidence="3" id="KW-1185">Reference proteome</keyword>
<name>A0ABU4HHZ6_9ACTN</name>
<sequence length="72" mass="8190">METTASYYLTNGRPRRPCPPETRANVDRLAREQGIVNWGRASGPPSDTSGVLTEEDWEEYHAIIEEHFMAEP</sequence>
<gene>
    <name evidence="2" type="ORF">R7226_01210</name>
</gene>
<evidence type="ECO:0000313" key="2">
    <source>
        <dbReference type="EMBL" id="MDW5592937.1"/>
    </source>
</evidence>
<dbReference type="EMBL" id="JAWSTH010000001">
    <property type="protein sequence ID" value="MDW5592937.1"/>
    <property type="molecule type" value="Genomic_DNA"/>
</dbReference>
<dbReference type="RefSeq" id="WP_318595194.1">
    <property type="nucleotide sequence ID" value="NZ_JAWSTH010000001.1"/>
</dbReference>
<protein>
    <submittedName>
        <fullName evidence="2">Uncharacterized protein</fullName>
    </submittedName>
</protein>
<feature type="region of interest" description="Disordered" evidence="1">
    <location>
        <begin position="1"/>
        <end position="22"/>
    </location>
</feature>
<comment type="caution">
    <text evidence="2">The sequence shown here is derived from an EMBL/GenBank/DDBJ whole genome shotgun (WGS) entry which is preliminary data.</text>
</comment>
<reference evidence="3" key="1">
    <citation type="submission" date="2023-07" db="EMBL/GenBank/DDBJ databases">
        <title>Conexibacter stalactiti sp. nov., isolated from stalactites in a lava cave and emended description of the genus Conexibacter.</title>
        <authorList>
            <person name="Lee S.D."/>
        </authorList>
    </citation>
    <scope>NUCLEOTIDE SEQUENCE [LARGE SCALE GENOMIC DNA]</scope>
    <source>
        <strain evidence="3">KCTC 39840</strain>
    </source>
</reference>
<organism evidence="2 3">
    <name type="scientific">Conexibacter stalactiti</name>
    <dbReference type="NCBI Taxonomy" id="1940611"/>
    <lineage>
        <taxon>Bacteria</taxon>
        <taxon>Bacillati</taxon>
        <taxon>Actinomycetota</taxon>
        <taxon>Thermoleophilia</taxon>
        <taxon>Solirubrobacterales</taxon>
        <taxon>Conexibacteraceae</taxon>
        <taxon>Conexibacter</taxon>
    </lineage>
</organism>
<evidence type="ECO:0000256" key="1">
    <source>
        <dbReference type="SAM" id="MobiDB-lite"/>
    </source>
</evidence>
<proteinExistence type="predicted"/>